<evidence type="ECO:0000256" key="6">
    <source>
        <dbReference type="SAM" id="Phobius"/>
    </source>
</evidence>
<evidence type="ECO:0000256" key="4">
    <source>
        <dbReference type="ARBA" id="ARBA00022753"/>
    </source>
</evidence>
<feature type="domain" description="Dynamin-type G" evidence="7">
    <location>
        <begin position="386"/>
        <end position="626"/>
    </location>
</feature>
<proteinExistence type="predicted"/>
<dbReference type="InterPro" id="IPR021924">
    <property type="entry name" value="DUF3537"/>
</dbReference>
<evidence type="ECO:0000313" key="9">
    <source>
        <dbReference type="Proteomes" id="UP000593564"/>
    </source>
</evidence>
<dbReference type="Gene3D" id="1.10.268.20">
    <property type="match status" value="2"/>
</dbReference>
<feature type="transmembrane region" description="Helical" evidence="6">
    <location>
        <begin position="87"/>
        <end position="104"/>
    </location>
</feature>
<dbReference type="InterPro" id="IPR027417">
    <property type="entry name" value="P-loop_NTPase"/>
</dbReference>
<dbReference type="PROSITE" id="PS51718">
    <property type="entry name" value="G_DYNAMIN_2"/>
    <property type="match status" value="1"/>
</dbReference>
<evidence type="ECO:0000256" key="2">
    <source>
        <dbReference type="ARBA" id="ARBA00004481"/>
    </source>
</evidence>
<sequence>MADEGEALLNRKNKYSRSVSHAQDELQSFRSWLRWMCVDQSNAWTTCLSWLVFVVMAIVVPCLSHFVLACSDCDTKHARPYDGVVQLSLSTIATLSFLCLSRFVSKYGLRRFLFFDKLWDESETVRNCYTQQLNILRLQDFAQVFQVESDVESVLREHLRIRRHLQIISHRYRVFILWALIFITASQFASLLLTTKADAEVNIYTAGELALCSMSLLAGILIILRSATRITHKAQSVTSLAAKWHVCATIDSFDTVESETPMAPQVDRNLVFPLSTDGSSDCEDGGDEEDDLDNTKLIPAYTYNGDGRITGNDATKIFAMSNLPRQDLKQLVSLAQGGHAPTNDILNGEVDLENLKPPVMEGLDAILAVPISSVTSIVDGLKKLYIQKLKPLEVTYRFNDFESPLLTNSDFDAKPMVMLLGAHIGPEPTTDRFVVVMNGPDERSIPGNTIAVQADMPFSGLTTFGTSFLSKFECSQMPHPLLEHITFVDTPGVLAGEKQRTQRSYDFTGVTSWFAAKCDLILLLFDPHKLDISDEFKRVISSLRGHDDKIRVVLNKSDQVDTQQLMRVYGALMWSLGKVLNTPEVNRVYIGSFNEKPVNEAVAGPTGKELFEKEQGDLLSDLKGIPKKACDRRINEFVKRARAAKIHAYIIGHLKKEMPAMMGKAKAQQKLIDNLEDEFAKVQREHHLPAGDFPNVEHFREALSGYNIDKFEKLKSKMIQTVDDMLGHDIPKLLQSFRNPYE</sequence>
<comment type="subcellular location">
    <subcellularLocation>
        <location evidence="1">Cell membrane</location>
        <topology evidence="1">Peripheral membrane protein</topology>
        <orientation evidence="1">Cytoplasmic side</orientation>
    </subcellularLocation>
    <subcellularLocation>
        <location evidence="2">Endosome membrane</location>
        <topology evidence="2">Peripheral membrane protein</topology>
    </subcellularLocation>
</comment>
<keyword evidence="9" id="KW-1185">Reference proteome</keyword>
<dbReference type="Pfam" id="PF00350">
    <property type="entry name" value="Dynamin_N"/>
    <property type="match status" value="1"/>
</dbReference>
<keyword evidence="5 6" id="KW-0472">Membrane</keyword>
<evidence type="ECO:0000256" key="5">
    <source>
        <dbReference type="ARBA" id="ARBA00023136"/>
    </source>
</evidence>
<dbReference type="Pfam" id="PF18150">
    <property type="entry name" value="DUF5600"/>
    <property type="match status" value="1"/>
</dbReference>
<dbReference type="CDD" id="cd09913">
    <property type="entry name" value="EHD"/>
    <property type="match status" value="1"/>
</dbReference>
<keyword evidence="6" id="KW-0812">Transmembrane</keyword>
<evidence type="ECO:0000259" key="7">
    <source>
        <dbReference type="PROSITE" id="PS51718"/>
    </source>
</evidence>
<keyword evidence="4" id="KW-0967">Endosome</keyword>
<reference evidence="8 9" key="2">
    <citation type="submission" date="2020-07" db="EMBL/GenBank/DDBJ databases">
        <title>Genome assembly of wild tea tree DASZ reveals pedigree and selection history of tea varieties.</title>
        <authorList>
            <person name="Zhang W."/>
        </authorList>
    </citation>
    <scope>NUCLEOTIDE SEQUENCE [LARGE SCALE GENOMIC DNA]</scope>
    <source>
        <strain evidence="9">cv. G240</strain>
        <tissue evidence="8">Leaf</tissue>
    </source>
</reference>
<organism evidence="8 9">
    <name type="scientific">Camellia sinensis</name>
    <name type="common">Tea plant</name>
    <name type="synonym">Thea sinensis</name>
    <dbReference type="NCBI Taxonomy" id="4442"/>
    <lineage>
        <taxon>Eukaryota</taxon>
        <taxon>Viridiplantae</taxon>
        <taxon>Streptophyta</taxon>
        <taxon>Embryophyta</taxon>
        <taxon>Tracheophyta</taxon>
        <taxon>Spermatophyta</taxon>
        <taxon>Magnoliopsida</taxon>
        <taxon>eudicotyledons</taxon>
        <taxon>Gunneridae</taxon>
        <taxon>Pentapetalae</taxon>
        <taxon>asterids</taxon>
        <taxon>Ericales</taxon>
        <taxon>Theaceae</taxon>
        <taxon>Camellia</taxon>
    </lineage>
</organism>
<accession>A0A7J7H7I2</accession>
<feature type="transmembrane region" description="Helical" evidence="6">
    <location>
        <begin position="172"/>
        <end position="191"/>
    </location>
</feature>
<dbReference type="Proteomes" id="UP000593564">
    <property type="component" value="Unassembled WGS sequence"/>
</dbReference>
<dbReference type="PANTHER" id="PTHR31963:SF16">
    <property type="entry name" value="OS06G0635200 PROTEIN"/>
    <property type="match status" value="1"/>
</dbReference>
<dbReference type="InterPro" id="IPR030381">
    <property type="entry name" value="G_DYNAMIN_dom"/>
</dbReference>
<dbReference type="EMBL" id="JACBKZ010000006">
    <property type="protein sequence ID" value="KAF5948913.1"/>
    <property type="molecule type" value="Genomic_DNA"/>
</dbReference>
<dbReference type="InterPro" id="IPR031692">
    <property type="entry name" value="EHD_N"/>
</dbReference>
<dbReference type="AlphaFoldDB" id="A0A7J7H7I2"/>
<dbReference type="GO" id="GO:0005525">
    <property type="term" value="F:GTP binding"/>
    <property type="evidence" value="ECO:0007669"/>
    <property type="project" value="InterPro"/>
</dbReference>
<dbReference type="InterPro" id="IPR040990">
    <property type="entry name" value="DUF5600"/>
</dbReference>
<dbReference type="Gene3D" id="3.40.50.300">
    <property type="entry name" value="P-loop containing nucleotide triphosphate hydrolases"/>
    <property type="match status" value="1"/>
</dbReference>
<evidence type="ECO:0000313" key="8">
    <source>
        <dbReference type="EMBL" id="KAF5948913.1"/>
    </source>
</evidence>
<reference evidence="9" key="1">
    <citation type="journal article" date="2020" name="Nat. Commun.">
        <title>Genome assembly of wild tea tree DASZ reveals pedigree and selection history of tea varieties.</title>
        <authorList>
            <person name="Zhang W."/>
            <person name="Zhang Y."/>
            <person name="Qiu H."/>
            <person name="Guo Y."/>
            <person name="Wan H."/>
            <person name="Zhang X."/>
            <person name="Scossa F."/>
            <person name="Alseekh S."/>
            <person name="Zhang Q."/>
            <person name="Wang P."/>
            <person name="Xu L."/>
            <person name="Schmidt M.H."/>
            <person name="Jia X."/>
            <person name="Li D."/>
            <person name="Zhu A."/>
            <person name="Guo F."/>
            <person name="Chen W."/>
            <person name="Ni D."/>
            <person name="Usadel B."/>
            <person name="Fernie A.R."/>
            <person name="Wen W."/>
        </authorList>
    </citation>
    <scope>NUCLEOTIDE SEQUENCE [LARGE SCALE GENOMIC DNA]</scope>
    <source>
        <strain evidence="9">cv. G240</strain>
    </source>
</reference>
<dbReference type="SUPFAM" id="SSF52540">
    <property type="entry name" value="P-loop containing nucleoside triphosphate hydrolases"/>
    <property type="match status" value="1"/>
</dbReference>
<name>A0A7J7H7I2_CAMSI</name>
<dbReference type="InterPro" id="IPR045063">
    <property type="entry name" value="Dynamin_N"/>
</dbReference>
<comment type="caution">
    <text evidence="8">The sequence shown here is derived from an EMBL/GenBank/DDBJ whole genome shotgun (WGS) entry which is preliminary data.</text>
</comment>
<dbReference type="Pfam" id="PF12056">
    <property type="entry name" value="DUF3537"/>
    <property type="match status" value="1"/>
</dbReference>
<keyword evidence="3" id="KW-1003">Cell membrane</keyword>
<dbReference type="PANTHER" id="PTHR31963">
    <property type="entry name" value="RAS GUANINE NUCLEOTIDE EXCHANGE FACTOR K"/>
    <property type="match status" value="1"/>
</dbReference>
<feature type="transmembrane region" description="Helical" evidence="6">
    <location>
        <begin position="203"/>
        <end position="224"/>
    </location>
</feature>
<evidence type="ECO:0000256" key="1">
    <source>
        <dbReference type="ARBA" id="ARBA00004413"/>
    </source>
</evidence>
<evidence type="ECO:0000256" key="3">
    <source>
        <dbReference type="ARBA" id="ARBA00022475"/>
    </source>
</evidence>
<keyword evidence="6" id="KW-1133">Transmembrane helix</keyword>
<dbReference type="GO" id="GO:0005886">
    <property type="term" value="C:plasma membrane"/>
    <property type="evidence" value="ECO:0007669"/>
    <property type="project" value="UniProtKB-SubCell"/>
</dbReference>
<feature type="transmembrane region" description="Helical" evidence="6">
    <location>
        <begin position="43"/>
        <end position="67"/>
    </location>
</feature>
<protein>
    <recommendedName>
        <fullName evidence="7">Dynamin-type G domain-containing protein</fullName>
    </recommendedName>
</protein>
<dbReference type="GO" id="GO:0010008">
    <property type="term" value="C:endosome membrane"/>
    <property type="evidence" value="ECO:0007669"/>
    <property type="project" value="UniProtKB-SubCell"/>
</dbReference>
<dbReference type="Pfam" id="PF16880">
    <property type="entry name" value="EHD_N"/>
    <property type="match status" value="1"/>
</dbReference>
<gene>
    <name evidence="8" type="ORF">HYC85_014870</name>
</gene>